<gene>
    <name evidence="2" type="ORF">B7R25_09220</name>
</gene>
<evidence type="ECO:0000256" key="1">
    <source>
        <dbReference type="SAM" id="Phobius"/>
    </source>
</evidence>
<evidence type="ECO:0000313" key="3">
    <source>
        <dbReference type="Proteomes" id="UP000257080"/>
    </source>
</evidence>
<comment type="caution">
    <text evidence="2">The sequence shown here is derived from an EMBL/GenBank/DDBJ whole genome shotgun (WGS) entry which is preliminary data.</text>
</comment>
<organism evidence="2 3">
    <name type="scientific">Subtercola boreus</name>
    <dbReference type="NCBI Taxonomy" id="120213"/>
    <lineage>
        <taxon>Bacteria</taxon>
        <taxon>Bacillati</taxon>
        <taxon>Actinomycetota</taxon>
        <taxon>Actinomycetes</taxon>
        <taxon>Micrococcales</taxon>
        <taxon>Microbacteriaceae</taxon>
        <taxon>Subtercola</taxon>
    </lineage>
</organism>
<dbReference type="OrthoDB" id="5133458at2"/>
<reference evidence="2 3" key="1">
    <citation type="submission" date="2017-04" db="EMBL/GenBank/DDBJ databases">
        <title>Comparative genome analysis of Subtercola boreus.</title>
        <authorList>
            <person name="Cho Y.-J."/>
            <person name="Cho A."/>
            <person name="Kim O.-S."/>
            <person name="Lee J.-I."/>
        </authorList>
    </citation>
    <scope>NUCLEOTIDE SEQUENCE [LARGE SCALE GENOMIC DNA]</scope>
    <source>
        <strain evidence="2 3">P28004</strain>
    </source>
</reference>
<dbReference type="RefSeq" id="WP_116418676.1">
    <property type="nucleotide sequence ID" value="NZ_NBXC01000017.1"/>
</dbReference>
<keyword evidence="1" id="KW-0812">Transmembrane</keyword>
<feature type="transmembrane region" description="Helical" evidence="1">
    <location>
        <begin position="21"/>
        <end position="42"/>
    </location>
</feature>
<proteinExistence type="predicted"/>
<evidence type="ECO:0000313" key="2">
    <source>
        <dbReference type="EMBL" id="RFA26914.1"/>
    </source>
</evidence>
<keyword evidence="1" id="KW-0472">Membrane</keyword>
<accession>A0A3E0WBS9</accession>
<keyword evidence="1" id="KW-1133">Transmembrane helix</keyword>
<feature type="transmembrane region" description="Helical" evidence="1">
    <location>
        <begin position="48"/>
        <end position="66"/>
    </location>
</feature>
<protein>
    <submittedName>
        <fullName evidence="2">Uncharacterized protein</fullName>
    </submittedName>
</protein>
<dbReference type="Proteomes" id="UP000257080">
    <property type="component" value="Unassembled WGS sequence"/>
</dbReference>
<dbReference type="AlphaFoldDB" id="A0A3E0WBS9"/>
<name>A0A3E0WBS9_9MICO</name>
<dbReference type="EMBL" id="NBXE01000022">
    <property type="protein sequence ID" value="RFA26914.1"/>
    <property type="molecule type" value="Genomic_DNA"/>
</dbReference>
<sequence length="96" mass="10733">MTNSPAKSPIQRRIAIDRTRVFARIAVIGGVLYAFFATWLYIRSGFEVTRLPVLLLGPVFVVQGIAQLKRAATLTADLEREFGAQAGVQERRRKSE</sequence>